<evidence type="ECO:0000313" key="2">
    <source>
        <dbReference type="Proteomes" id="UP000198287"/>
    </source>
</evidence>
<dbReference type="STRING" id="158441.A0A226DB72"/>
<dbReference type="EMBL" id="LNIX01000027">
    <property type="protein sequence ID" value="OXA42158.1"/>
    <property type="molecule type" value="Genomic_DNA"/>
</dbReference>
<accession>A0A226DB72</accession>
<protein>
    <submittedName>
        <fullName evidence="1">Uncharacterized protein</fullName>
    </submittedName>
</protein>
<proteinExistence type="predicted"/>
<keyword evidence="2" id="KW-1185">Reference proteome</keyword>
<evidence type="ECO:0000313" key="1">
    <source>
        <dbReference type="EMBL" id="OXA42158.1"/>
    </source>
</evidence>
<dbReference type="PANTHER" id="PTHR37159">
    <property type="entry name" value="GH11867P"/>
    <property type="match status" value="1"/>
</dbReference>
<reference evidence="1 2" key="1">
    <citation type="submission" date="2015-12" db="EMBL/GenBank/DDBJ databases">
        <title>The genome of Folsomia candida.</title>
        <authorList>
            <person name="Faddeeva A."/>
            <person name="Derks M.F."/>
            <person name="Anvar Y."/>
            <person name="Smit S."/>
            <person name="Van Straalen N."/>
            <person name="Roelofs D."/>
        </authorList>
    </citation>
    <scope>NUCLEOTIDE SEQUENCE [LARGE SCALE GENOMIC DNA]</scope>
    <source>
        <strain evidence="1 2">VU population</strain>
        <tissue evidence="1">Whole body</tissue>
    </source>
</reference>
<organism evidence="1 2">
    <name type="scientific">Folsomia candida</name>
    <name type="common">Springtail</name>
    <dbReference type="NCBI Taxonomy" id="158441"/>
    <lineage>
        <taxon>Eukaryota</taxon>
        <taxon>Metazoa</taxon>
        <taxon>Ecdysozoa</taxon>
        <taxon>Arthropoda</taxon>
        <taxon>Hexapoda</taxon>
        <taxon>Collembola</taxon>
        <taxon>Entomobryomorpha</taxon>
        <taxon>Isotomoidea</taxon>
        <taxon>Isotomidae</taxon>
        <taxon>Proisotominae</taxon>
        <taxon>Folsomia</taxon>
    </lineage>
</organism>
<dbReference type="GO" id="GO:0003676">
    <property type="term" value="F:nucleic acid binding"/>
    <property type="evidence" value="ECO:0007669"/>
    <property type="project" value="InterPro"/>
</dbReference>
<sequence>MDKGRRSLFERELLAKRVMEFYNTTANRDSKVTWNFFKQEGIPSSNVYSYIKKFKDSENVQFKKPAGRPAKLATTRVKNRIEKIFKTKPSTSVAVAARKVKISKSYLGEIKVHKLGIKARTKKPAPNYKPVQESRIKDCCQKLLKKMRGKVVILDDETYVPVDPSNLPGRHFFHSSDPSEVAYEEKVRKKDKFPKKYCIWQCISSHGHVSDPVVLEGNINQDIYLKNCVKAGLEAFINRFHKNDKVLFWPDLATCHYAKKVTEYLRKKNIDFVPKDINPPNVPQLRPIEKFWARSKSVYSRLQDVPDTFRKFKGRWKKITSEVAKTSGKNLMKNLRKKIELVANGENSDTRPRAGRRYAATMLQVFLWMRRGFQIYPAWTLKSLTNVHLIHARVGDKVAADSQGTFGPTIESIVRRRKINSGLWAAFQADLDQSRIPFSMRVIPKELQRGNHITVPMNQFVHAMTQWAFFGVLATNLEGTLVFNYKREGLIDFAHLWAVLGHAMGLEDDFNIALSHTHYPRQFQGTSDILGNPEFLTDPEFLLRGILRDVLGIPIPNLEARRRFRPV</sequence>
<dbReference type="OrthoDB" id="6361347at2759"/>
<dbReference type="Proteomes" id="UP000198287">
    <property type="component" value="Unassembled WGS sequence"/>
</dbReference>
<gene>
    <name evidence="1" type="ORF">Fcan01_23332</name>
</gene>
<dbReference type="Gene3D" id="3.30.420.10">
    <property type="entry name" value="Ribonuclease H-like superfamily/Ribonuclease H"/>
    <property type="match status" value="1"/>
</dbReference>
<dbReference type="PANTHER" id="PTHR37159:SF1">
    <property type="entry name" value="GH11867P"/>
    <property type="match status" value="1"/>
</dbReference>
<dbReference type="InterPro" id="IPR036397">
    <property type="entry name" value="RNaseH_sf"/>
</dbReference>
<comment type="caution">
    <text evidence="1">The sequence shown here is derived from an EMBL/GenBank/DDBJ whole genome shotgun (WGS) entry which is preliminary data.</text>
</comment>
<dbReference type="AlphaFoldDB" id="A0A226DB72"/>
<name>A0A226DB72_FOLCA</name>